<comment type="caution">
    <text evidence="2">The sequence shown here is derived from an EMBL/GenBank/DDBJ whole genome shotgun (WGS) entry which is preliminary data.</text>
</comment>
<dbReference type="Pfam" id="PF13426">
    <property type="entry name" value="PAS_9"/>
    <property type="match status" value="1"/>
</dbReference>
<feature type="domain" description="PAS" evidence="1">
    <location>
        <begin position="164"/>
        <end position="234"/>
    </location>
</feature>
<protein>
    <recommendedName>
        <fullName evidence="1">PAS domain-containing protein</fullName>
    </recommendedName>
</protein>
<reference evidence="2" key="1">
    <citation type="journal article" date="2014" name="Front. Microbiol.">
        <title>High frequency of phylogenetically diverse reductive dehalogenase-homologous genes in deep subseafloor sedimentary metagenomes.</title>
        <authorList>
            <person name="Kawai M."/>
            <person name="Futagami T."/>
            <person name="Toyoda A."/>
            <person name="Takaki Y."/>
            <person name="Nishi S."/>
            <person name="Hori S."/>
            <person name="Arai W."/>
            <person name="Tsubouchi T."/>
            <person name="Morono Y."/>
            <person name="Uchiyama I."/>
            <person name="Ito T."/>
            <person name="Fujiyama A."/>
            <person name="Inagaki F."/>
            <person name="Takami H."/>
        </authorList>
    </citation>
    <scope>NUCLEOTIDE SEQUENCE</scope>
    <source>
        <strain evidence="2">Expedition CK06-06</strain>
    </source>
</reference>
<dbReference type="PROSITE" id="PS50112">
    <property type="entry name" value="PAS"/>
    <property type="match status" value="1"/>
</dbReference>
<dbReference type="EMBL" id="BARW01014885">
    <property type="protein sequence ID" value="GAI81114.1"/>
    <property type="molecule type" value="Genomic_DNA"/>
</dbReference>
<dbReference type="Gene3D" id="3.30.450.20">
    <property type="entry name" value="PAS domain"/>
    <property type="match status" value="2"/>
</dbReference>
<dbReference type="Pfam" id="PF00989">
    <property type="entry name" value="PAS"/>
    <property type="match status" value="1"/>
</dbReference>
<dbReference type="CDD" id="cd00130">
    <property type="entry name" value="PAS"/>
    <property type="match status" value="1"/>
</dbReference>
<name>X1TM55_9ZZZZ</name>
<dbReference type="InterPro" id="IPR013767">
    <property type="entry name" value="PAS_fold"/>
</dbReference>
<dbReference type="SMART" id="SM00091">
    <property type="entry name" value="PAS"/>
    <property type="match status" value="2"/>
</dbReference>
<sequence length="250" mass="29862">MVSTTNYGYNIGDVLKEYLDDPIFILNKDYEIEYATENLHLKKLGLTSLGGKITDILHPNDSQRGVDFLQNVSKLERAAVTLRVRYGDNFRFYEFRGRLFKNEAQETKYLITTRDITQFKKKEEEWNKNEEEFKKLAENMQEIRFWKLLLTKDEKASFQKSIAFEKKYRQIIDNIKEAYFEVDLEGNFTYMNKSFTQMTGYSLNEMMGKNYKQLMDDENKRKVIKKFNTVYKSGLQQEHFQFEFIDKGNT</sequence>
<evidence type="ECO:0000259" key="1">
    <source>
        <dbReference type="PROSITE" id="PS50112"/>
    </source>
</evidence>
<organism evidence="2">
    <name type="scientific">marine sediment metagenome</name>
    <dbReference type="NCBI Taxonomy" id="412755"/>
    <lineage>
        <taxon>unclassified sequences</taxon>
        <taxon>metagenomes</taxon>
        <taxon>ecological metagenomes</taxon>
    </lineage>
</organism>
<dbReference type="InterPro" id="IPR035965">
    <property type="entry name" value="PAS-like_dom_sf"/>
</dbReference>
<dbReference type="InterPro" id="IPR000014">
    <property type="entry name" value="PAS"/>
</dbReference>
<dbReference type="GO" id="GO:0006355">
    <property type="term" value="P:regulation of DNA-templated transcription"/>
    <property type="evidence" value="ECO:0007669"/>
    <property type="project" value="InterPro"/>
</dbReference>
<proteinExistence type="predicted"/>
<dbReference type="NCBIfam" id="TIGR00229">
    <property type="entry name" value="sensory_box"/>
    <property type="match status" value="1"/>
</dbReference>
<dbReference type="AlphaFoldDB" id="X1TM55"/>
<dbReference type="SUPFAM" id="SSF55785">
    <property type="entry name" value="PYP-like sensor domain (PAS domain)"/>
    <property type="match status" value="2"/>
</dbReference>
<evidence type="ECO:0000313" key="2">
    <source>
        <dbReference type="EMBL" id="GAI81114.1"/>
    </source>
</evidence>
<gene>
    <name evidence="2" type="ORF">S12H4_26265</name>
</gene>
<feature type="non-terminal residue" evidence="2">
    <location>
        <position position="250"/>
    </location>
</feature>
<accession>X1TM55</accession>